<dbReference type="Pfam" id="PF01138">
    <property type="entry name" value="RNase_PH"/>
    <property type="match status" value="1"/>
</dbReference>
<dbReference type="GO" id="GO:0005730">
    <property type="term" value="C:nucleolus"/>
    <property type="evidence" value="ECO:0007669"/>
    <property type="project" value="UniProtKB-SubCell"/>
</dbReference>
<dbReference type="Proteomes" id="UP000298663">
    <property type="component" value="Unassembled WGS sequence"/>
</dbReference>
<evidence type="ECO:0000313" key="13">
    <source>
        <dbReference type="Proteomes" id="UP000298663"/>
    </source>
</evidence>
<dbReference type="AlphaFoldDB" id="A0A4U5LZ04"/>
<evidence type="ECO:0000256" key="3">
    <source>
        <dbReference type="ARBA" id="ARBA00004642"/>
    </source>
</evidence>
<evidence type="ECO:0000259" key="11">
    <source>
        <dbReference type="Pfam" id="PF03725"/>
    </source>
</evidence>
<evidence type="ECO:0000256" key="1">
    <source>
        <dbReference type="ARBA" id="ARBA00004496"/>
    </source>
</evidence>
<accession>A0A4U5LZ04</accession>
<gene>
    <name evidence="12" type="ORF">L596_028628</name>
</gene>
<dbReference type="GO" id="GO:0005654">
    <property type="term" value="C:nucleoplasm"/>
    <property type="evidence" value="ECO:0007669"/>
    <property type="project" value="UniProtKB-SubCell"/>
</dbReference>
<comment type="subunit">
    <text evidence="8">Component of the RNA exosome complex.</text>
</comment>
<sequence>MQDLIDEMGFRRDGRKGEQVRNGVFRLNCFSNADGSAYLEQGKTKVLCAVYGPREPRQRNRQLEDRCFVNCQFSQALFAPASQARRQRGDRKGHEHQRLIEKAMENVITTTSYPHSQIDIFFEVLSSDGSVLSTCFNTAILALADAGIAMKGLPAAVSLGISEYEPCVDLCGREENPQNPVITIAMMGKDVIMIHLQNYVLQDRVAKMLDAGEEACARMSGIMEAAIMKHLKLSFNKMEKRFAAPAVV</sequence>
<comment type="function">
    <text evidence="7">Non-catalytic component of the RNA exosome complex which has 3'-&gt;5' exoribonuclease activity and participates in a multitude of cellular RNA processing and degradation events.</text>
</comment>
<proteinExistence type="inferred from homology"/>
<comment type="subcellular location">
    <subcellularLocation>
        <location evidence="1">Cytoplasm</location>
    </subcellularLocation>
    <subcellularLocation>
        <location evidence="2">Nucleus</location>
        <location evidence="2">Nucleolus</location>
    </subcellularLocation>
    <subcellularLocation>
        <location evidence="3">Nucleus</location>
        <location evidence="3">Nucleoplasm</location>
    </subcellularLocation>
</comment>
<dbReference type="FunFam" id="3.30.230.70:FF:000004">
    <property type="entry name" value="Exosome complex component Rrp41"/>
    <property type="match status" value="1"/>
</dbReference>
<keyword evidence="5" id="KW-0963">Cytoplasm</keyword>
<reference evidence="12 13" key="2">
    <citation type="journal article" date="2019" name="G3 (Bethesda)">
        <title>Hybrid Assembly of the Genome of the Entomopathogenic Nematode Steinernema carpocapsae Identifies the X-Chromosome.</title>
        <authorList>
            <person name="Serra L."/>
            <person name="Macchietto M."/>
            <person name="Macias-Munoz A."/>
            <person name="McGill C.J."/>
            <person name="Rodriguez I.M."/>
            <person name="Rodriguez B."/>
            <person name="Murad R."/>
            <person name="Mortazavi A."/>
        </authorList>
    </citation>
    <scope>NUCLEOTIDE SEQUENCE [LARGE SCALE GENOMIC DNA]</scope>
    <source>
        <strain evidence="12 13">ALL</strain>
    </source>
</reference>
<dbReference type="InterPro" id="IPR015847">
    <property type="entry name" value="ExoRNase_PH_dom2"/>
</dbReference>
<evidence type="ECO:0000259" key="10">
    <source>
        <dbReference type="Pfam" id="PF01138"/>
    </source>
</evidence>
<dbReference type="Pfam" id="PF03725">
    <property type="entry name" value="RNase_PH_C"/>
    <property type="match status" value="1"/>
</dbReference>
<evidence type="ECO:0000256" key="7">
    <source>
        <dbReference type="ARBA" id="ARBA00058393"/>
    </source>
</evidence>
<dbReference type="InterPro" id="IPR020568">
    <property type="entry name" value="Ribosomal_Su5_D2-typ_SF"/>
</dbReference>
<dbReference type="InterPro" id="IPR036345">
    <property type="entry name" value="ExoRNase_PH_dom2_sf"/>
</dbReference>
<dbReference type="GO" id="GO:0000177">
    <property type="term" value="C:cytoplasmic exosome (RNase complex)"/>
    <property type="evidence" value="ECO:0007669"/>
    <property type="project" value="TreeGrafter"/>
</dbReference>
<evidence type="ECO:0000256" key="2">
    <source>
        <dbReference type="ARBA" id="ARBA00004604"/>
    </source>
</evidence>
<organism evidence="12 13">
    <name type="scientific">Steinernema carpocapsae</name>
    <name type="common">Entomopathogenic nematode</name>
    <dbReference type="NCBI Taxonomy" id="34508"/>
    <lineage>
        <taxon>Eukaryota</taxon>
        <taxon>Metazoa</taxon>
        <taxon>Ecdysozoa</taxon>
        <taxon>Nematoda</taxon>
        <taxon>Chromadorea</taxon>
        <taxon>Rhabditida</taxon>
        <taxon>Tylenchina</taxon>
        <taxon>Panagrolaimomorpha</taxon>
        <taxon>Strongyloidoidea</taxon>
        <taxon>Steinernematidae</taxon>
        <taxon>Steinernema</taxon>
    </lineage>
</organism>
<dbReference type="SUPFAM" id="SSF54211">
    <property type="entry name" value="Ribosomal protein S5 domain 2-like"/>
    <property type="match status" value="1"/>
</dbReference>
<evidence type="ECO:0000256" key="8">
    <source>
        <dbReference type="ARBA" id="ARBA00062379"/>
    </source>
</evidence>
<comment type="similarity">
    <text evidence="4">Belongs to the RNase PH family.</text>
</comment>
<evidence type="ECO:0000256" key="5">
    <source>
        <dbReference type="ARBA" id="ARBA00022490"/>
    </source>
</evidence>
<dbReference type="GO" id="GO:0071028">
    <property type="term" value="P:nuclear mRNA surveillance"/>
    <property type="evidence" value="ECO:0007669"/>
    <property type="project" value="TreeGrafter"/>
</dbReference>
<dbReference type="STRING" id="34508.A0A4U5LZ04"/>
<evidence type="ECO:0000256" key="9">
    <source>
        <dbReference type="ARBA" id="ARBA00073078"/>
    </source>
</evidence>
<dbReference type="EMBL" id="AZBU02000011">
    <property type="protein sequence ID" value="TKR61529.1"/>
    <property type="molecule type" value="Genomic_DNA"/>
</dbReference>
<dbReference type="OrthoDB" id="27298at2759"/>
<dbReference type="InterPro" id="IPR001247">
    <property type="entry name" value="ExoRNase_PH_dom1"/>
</dbReference>
<dbReference type="GO" id="GO:0071051">
    <property type="term" value="P:poly(A)-dependent snoRNA 3'-end processing"/>
    <property type="evidence" value="ECO:0007669"/>
    <property type="project" value="TreeGrafter"/>
</dbReference>
<dbReference type="GO" id="GO:0000176">
    <property type="term" value="C:nuclear exosome (RNase complex)"/>
    <property type="evidence" value="ECO:0007669"/>
    <property type="project" value="TreeGrafter"/>
</dbReference>
<dbReference type="GO" id="GO:0003723">
    <property type="term" value="F:RNA binding"/>
    <property type="evidence" value="ECO:0007669"/>
    <property type="project" value="TreeGrafter"/>
</dbReference>
<dbReference type="PANTHER" id="PTHR11953:SF0">
    <property type="entry name" value="EXOSOME COMPLEX COMPONENT RRP41"/>
    <property type="match status" value="1"/>
</dbReference>
<evidence type="ECO:0000313" key="12">
    <source>
        <dbReference type="EMBL" id="TKR61529.1"/>
    </source>
</evidence>
<dbReference type="GO" id="GO:0034475">
    <property type="term" value="P:U4 snRNA 3'-end processing"/>
    <property type="evidence" value="ECO:0007669"/>
    <property type="project" value="TreeGrafter"/>
</dbReference>
<comment type="caution">
    <text evidence="12">The sequence shown here is derived from an EMBL/GenBank/DDBJ whole genome shotgun (WGS) entry which is preliminary data.</text>
</comment>
<evidence type="ECO:0000256" key="4">
    <source>
        <dbReference type="ARBA" id="ARBA00006678"/>
    </source>
</evidence>
<dbReference type="GO" id="GO:0016075">
    <property type="term" value="P:rRNA catabolic process"/>
    <property type="evidence" value="ECO:0007669"/>
    <property type="project" value="TreeGrafter"/>
</dbReference>
<reference evidence="12 13" key="1">
    <citation type="journal article" date="2015" name="Genome Biol.">
        <title>Comparative genomics of Steinernema reveals deeply conserved gene regulatory networks.</title>
        <authorList>
            <person name="Dillman A.R."/>
            <person name="Macchietto M."/>
            <person name="Porter C.F."/>
            <person name="Rogers A."/>
            <person name="Williams B."/>
            <person name="Antoshechkin I."/>
            <person name="Lee M.M."/>
            <person name="Goodwin Z."/>
            <person name="Lu X."/>
            <person name="Lewis E.E."/>
            <person name="Goodrich-Blair H."/>
            <person name="Stock S.P."/>
            <person name="Adams B.J."/>
            <person name="Sternberg P.W."/>
            <person name="Mortazavi A."/>
        </authorList>
    </citation>
    <scope>NUCLEOTIDE SEQUENCE [LARGE SCALE GENOMIC DNA]</scope>
    <source>
        <strain evidence="12 13">ALL</strain>
    </source>
</reference>
<keyword evidence="6" id="KW-0271">Exosome</keyword>
<dbReference type="InterPro" id="IPR050080">
    <property type="entry name" value="RNase_PH"/>
</dbReference>
<feature type="domain" description="Exoribonuclease phosphorolytic" evidence="10">
    <location>
        <begin position="19"/>
        <end position="148"/>
    </location>
</feature>
<dbReference type="InterPro" id="IPR027408">
    <property type="entry name" value="PNPase/RNase_PH_dom_sf"/>
</dbReference>
<protein>
    <recommendedName>
        <fullName evidence="9">Putative exosome complex component RRP41</fullName>
    </recommendedName>
</protein>
<dbReference type="SUPFAM" id="SSF55666">
    <property type="entry name" value="Ribonuclease PH domain 2-like"/>
    <property type="match status" value="1"/>
</dbReference>
<keyword evidence="13" id="KW-1185">Reference proteome</keyword>
<dbReference type="Gene3D" id="3.30.230.70">
    <property type="entry name" value="GHMP Kinase, N-terminal domain"/>
    <property type="match status" value="1"/>
</dbReference>
<evidence type="ECO:0000256" key="6">
    <source>
        <dbReference type="ARBA" id="ARBA00022835"/>
    </source>
</evidence>
<feature type="domain" description="Exoribonuclease phosphorolytic" evidence="11">
    <location>
        <begin position="152"/>
        <end position="214"/>
    </location>
</feature>
<name>A0A4U5LZ04_STECR</name>
<dbReference type="PANTHER" id="PTHR11953">
    <property type="entry name" value="EXOSOME COMPLEX COMPONENT"/>
    <property type="match status" value="1"/>
</dbReference>